<dbReference type="EMBL" id="BOMN01000071">
    <property type="protein sequence ID" value="GIE22312.1"/>
    <property type="molecule type" value="Genomic_DNA"/>
</dbReference>
<dbReference type="InterPro" id="IPR029068">
    <property type="entry name" value="Glyas_Bleomycin-R_OHBP_Dase"/>
</dbReference>
<organism evidence="2 3">
    <name type="scientific">Winogradskya humida</name>
    <dbReference type="NCBI Taxonomy" id="113566"/>
    <lineage>
        <taxon>Bacteria</taxon>
        <taxon>Bacillati</taxon>
        <taxon>Actinomycetota</taxon>
        <taxon>Actinomycetes</taxon>
        <taxon>Micromonosporales</taxon>
        <taxon>Micromonosporaceae</taxon>
        <taxon>Winogradskya</taxon>
    </lineage>
</organism>
<keyword evidence="3" id="KW-1185">Reference proteome</keyword>
<accession>A0ABQ3ZVX4</accession>
<gene>
    <name evidence="2" type="ORF">Ahu01nite_054140</name>
</gene>
<name>A0ABQ3ZVX4_9ACTN</name>
<comment type="caution">
    <text evidence="2">The sequence shown here is derived from an EMBL/GenBank/DDBJ whole genome shotgun (WGS) entry which is preliminary data.</text>
</comment>
<protein>
    <recommendedName>
        <fullName evidence="1">Glyoxalase-like domain-containing protein</fullName>
    </recommendedName>
</protein>
<dbReference type="SUPFAM" id="SSF54593">
    <property type="entry name" value="Glyoxalase/Bleomycin resistance protein/Dihydroxybiphenyl dioxygenase"/>
    <property type="match status" value="1"/>
</dbReference>
<evidence type="ECO:0000313" key="3">
    <source>
        <dbReference type="Proteomes" id="UP000603200"/>
    </source>
</evidence>
<proteinExistence type="predicted"/>
<dbReference type="Proteomes" id="UP000603200">
    <property type="component" value="Unassembled WGS sequence"/>
</dbReference>
<dbReference type="RefSeq" id="WP_203839404.1">
    <property type="nucleotide sequence ID" value="NZ_BAAATV010000012.1"/>
</dbReference>
<evidence type="ECO:0000259" key="1">
    <source>
        <dbReference type="Pfam" id="PF18029"/>
    </source>
</evidence>
<sequence length="127" mass="13880">MHKSRLYGLFIDTPDADAAAGFWSAALGVPAVPEPEEPQFIALAGAFPKLELDVQRIGSEPRYHVDIETDDVDAETARLLALGAVEVDRWLDCHVLRAPGGHLLCVVPVHSDPALFESEARVWHSQT</sequence>
<reference evidence="2 3" key="1">
    <citation type="submission" date="2021-01" db="EMBL/GenBank/DDBJ databases">
        <title>Whole genome shotgun sequence of Actinoplanes humidus NBRC 14915.</title>
        <authorList>
            <person name="Komaki H."/>
            <person name="Tamura T."/>
        </authorList>
    </citation>
    <scope>NUCLEOTIDE SEQUENCE [LARGE SCALE GENOMIC DNA]</scope>
    <source>
        <strain evidence="2 3">NBRC 14915</strain>
    </source>
</reference>
<dbReference type="CDD" id="cd06587">
    <property type="entry name" value="VOC"/>
    <property type="match status" value="1"/>
</dbReference>
<evidence type="ECO:0000313" key="2">
    <source>
        <dbReference type="EMBL" id="GIE22312.1"/>
    </source>
</evidence>
<dbReference type="InterPro" id="IPR041581">
    <property type="entry name" value="Glyoxalase_6"/>
</dbReference>
<feature type="domain" description="Glyoxalase-like" evidence="1">
    <location>
        <begin position="9"/>
        <end position="107"/>
    </location>
</feature>
<dbReference type="Pfam" id="PF18029">
    <property type="entry name" value="Glyoxalase_6"/>
    <property type="match status" value="1"/>
</dbReference>
<dbReference type="Gene3D" id="3.10.180.10">
    <property type="entry name" value="2,3-Dihydroxybiphenyl 1,2-Dioxygenase, domain 1"/>
    <property type="match status" value="1"/>
</dbReference>